<evidence type="ECO:0000313" key="1">
    <source>
        <dbReference type="EMBL" id="SEF67296.1"/>
    </source>
</evidence>
<evidence type="ECO:0000313" key="2">
    <source>
        <dbReference type="Proteomes" id="UP000236751"/>
    </source>
</evidence>
<gene>
    <name evidence="1" type="ORF">SAMN05216403_105145</name>
</gene>
<dbReference type="EMBL" id="FNVK01000005">
    <property type="protein sequence ID" value="SEF67296.1"/>
    <property type="molecule type" value="Genomic_DNA"/>
</dbReference>
<reference evidence="1 2" key="1">
    <citation type="submission" date="2016-10" db="EMBL/GenBank/DDBJ databases">
        <authorList>
            <person name="de Groot N.N."/>
        </authorList>
    </citation>
    <scope>NUCLEOTIDE SEQUENCE [LARGE SCALE GENOMIC DNA]</scope>
    <source>
        <strain evidence="1 2">Nl13</strain>
    </source>
</reference>
<dbReference type="Proteomes" id="UP000236751">
    <property type="component" value="Unassembled WGS sequence"/>
</dbReference>
<proteinExistence type="predicted"/>
<protein>
    <submittedName>
        <fullName evidence="1">Uncharacterized protein</fullName>
    </submittedName>
</protein>
<organism evidence="1 2">
    <name type="scientific">Nitrosospira multiformis (strain ATCC 25196 / NCIMB 11849 / C 71)</name>
    <dbReference type="NCBI Taxonomy" id="323848"/>
    <lineage>
        <taxon>Bacteria</taxon>
        <taxon>Pseudomonadati</taxon>
        <taxon>Pseudomonadota</taxon>
        <taxon>Betaproteobacteria</taxon>
        <taxon>Nitrosomonadales</taxon>
        <taxon>Nitrosomonadaceae</taxon>
        <taxon>Nitrosospira</taxon>
    </lineage>
</organism>
<accession>A0A1H5TWX4</accession>
<sequence>MFTETEAIRGKKPGMTARGVEVISLEEDWKRSARDFPVMLFLPKTPSL</sequence>
<dbReference type="AlphaFoldDB" id="A0A1H5TWX4"/>
<name>A0A1H5TWX4_NITMU</name>